<proteinExistence type="predicted"/>
<dbReference type="Proteomes" id="UP000663444">
    <property type="component" value="Chromosome"/>
</dbReference>
<keyword evidence="3" id="KW-1185">Reference proteome</keyword>
<evidence type="ECO:0000313" key="3">
    <source>
        <dbReference type="Proteomes" id="UP000663444"/>
    </source>
</evidence>
<dbReference type="KEGG" id="ares:IWH25_03370"/>
<feature type="transmembrane region" description="Helical" evidence="1">
    <location>
        <begin position="12"/>
        <end position="32"/>
    </location>
</feature>
<accession>A0A974SQ47</accession>
<reference evidence="2" key="1">
    <citation type="submission" date="2020-11" db="EMBL/GenBank/DDBJ databases">
        <title>Azospira restricta DSM 18626 genome sequence.</title>
        <authorList>
            <person name="Moe W.M."/>
        </authorList>
    </citation>
    <scope>NUCLEOTIDE SEQUENCE</scope>
    <source>
        <strain evidence="2">DSM 18626</strain>
    </source>
</reference>
<dbReference type="RefSeq" id="WP_203387948.1">
    <property type="nucleotide sequence ID" value="NZ_CP064781.1"/>
</dbReference>
<keyword evidence="1" id="KW-0472">Membrane</keyword>
<feature type="transmembrane region" description="Helical" evidence="1">
    <location>
        <begin position="186"/>
        <end position="204"/>
    </location>
</feature>
<dbReference type="EMBL" id="CP064781">
    <property type="protein sequence ID" value="QRJ64406.1"/>
    <property type="molecule type" value="Genomic_DNA"/>
</dbReference>
<sequence length="490" mass="51845">MDRDHSPPPAVAPGGLSWPLLVGTAAFLLLLAQPALLNDGDTYWHIATGRWIVAHGAVPATDPFSHTLPGAPWTAHEWLAEVLFAAAHAAAGWAGVSALTAAAAAATLALLTRYLLRHLAPIHALAGVALAASLMLPHLLARPHALATPLLVWWTIALVRAREAGGTPGLPALAALLLWANLHGSFPLALPLAAAFAGEAVLAAPAARRRATARNWLLFVVAAFAVTLLTPHGLDGWRFAADFQRLSFSLARLGEWRSPDFQRLQPLELWLLAGAALVLARGLRLPPLRIALLLGLLHLALQHVRHGELLGLLAPVIVAQPFAAQLATAERGQAGGLDRWFTARTAPASRLAGALAFATMLVATLLAARAETLRPAAAATPAAALQAARAAAPAGPVFNAYEFGGYLIYAGVPPYIDARADFYGDAFVARFYRAVTLDPPDLLPQLLEQHRIGWTLLQPGLPAVGQLDRLPGWRRLYADGTAVVHVRTPP</sequence>
<keyword evidence="1" id="KW-0812">Transmembrane</keyword>
<evidence type="ECO:0000313" key="2">
    <source>
        <dbReference type="EMBL" id="QRJ64406.1"/>
    </source>
</evidence>
<organism evidence="2 3">
    <name type="scientific">Azospira restricta</name>
    <dbReference type="NCBI Taxonomy" id="404405"/>
    <lineage>
        <taxon>Bacteria</taxon>
        <taxon>Pseudomonadati</taxon>
        <taxon>Pseudomonadota</taxon>
        <taxon>Betaproteobacteria</taxon>
        <taxon>Rhodocyclales</taxon>
        <taxon>Rhodocyclaceae</taxon>
        <taxon>Azospira</taxon>
    </lineage>
</organism>
<gene>
    <name evidence="2" type="ORF">IWH25_03370</name>
</gene>
<protein>
    <submittedName>
        <fullName evidence="2">Uncharacterized protein</fullName>
    </submittedName>
</protein>
<dbReference type="AlphaFoldDB" id="A0A974SQ47"/>
<feature type="transmembrane region" description="Helical" evidence="1">
    <location>
        <begin position="82"/>
        <end position="110"/>
    </location>
</feature>
<feature type="transmembrane region" description="Helical" evidence="1">
    <location>
        <begin position="216"/>
        <end position="234"/>
    </location>
</feature>
<name>A0A974SQ47_9RHOO</name>
<evidence type="ECO:0000256" key="1">
    <source>
        <dbReference type="SAM" id="Phobius"/>
    </source>
</evidence>
<feature type="transmembrane region" description="Helical" evidence="1">
    <location>
        <begin position="122"/>
        <end position="141"/>
    </location>
</feature>
<keyword evidence="1" id="KW-1133">Transmembrane helix</keyword>